<gene>
    <name evidence="2" type="ORF">QBC38DRAFT_183022</name>
</gene>
<reference evidence="2" key="2">
    <citation type="submission" date="2023-05" db="EMBL/GenBank/DDBJ databases">
        <authorList>
            <consortium name="Lawrence Berkeley National Laboratory"/>
            <person name="Steindorff A."/>
            <person name="Hensen N."/>
            <person name="Bonometti L."/>
            <person name="Westerberg I."/>
            <person name="Brannstrom I.O."/>
            <person name="Guillou S."/>
            <person name="Cros-Aarteil S."/>
            <person name="Calhoun S."/>
            <person name="Haridas S."/>
            <person name="Kuo A."/>
            <person name="Mondo S."/>
            <person name="Pangilinan J."/>
            <person name="Riley R."/>
            <person name="Labutti K."/>
            <person name="Andreopoulos B."/>
            <person name="Lipzen A."/>
            <person name="Chen C."/>
            <person name="Yanf M."/>
            <person name="Daum C."/>
            <person name="Ng V."/>
            <person name="Clum A."/>
            <person name="Ohm R."/>
            <person name="Martin F."/>
            <person name="Silar P."/>
            <person name="Natvig D."/>
            <person name="Lalanne C."/>
            <person name="Gautier V."/>
            <person name="Ament-Velasquez S.L."/>
            <person name="Kruys A."/>
            <person name="Hutchinson M.I."/>
            <person name="Powell A.J."/>
            <person name="Barry K."/>
            <person name="Miller A.N."/>
            <person name="Grigoriev I.V."/>
            <person name="Debuchy R."/>
            <person name="Gladieux P."/>
            <person name="Thoren M.H."/>
            <person name="Johannesson H."/>
        </authorList>
    </citation>
    <scope>NUCLEOTIDE SEQUENCE</scope>
    <source>
        <strain evidence="2">CBS 990.96</strain>
    </source>
</reference>
<evidence type="ECO:0000256" key="1">
    <source>
        <dbReference type="SAM" id="MobiDB-lite"/>
    </source>
</evidence>
<feature type="compositionally biased region" description="Polar residues" evidence="1">
    <location>
        <begin position="358"/>
        <end position="370"/>
    </location>
</feature>
<keyword evidence="3" id="KW-1185">Reference proteome</keyword>
<name>A0AAN7H335_9PEZI</name>
<feature type="region of interest" description="Disordered" evidence="1">
    <location>
        <begin position="332"/>
        <end position="429"/>
    </location>
</feature>
<feature type="region of interest" description="Disordered" evidence="1">
    <location>
        <begin position="459"/>
        <end position="514"/>
    </location>
</feature>
<feature type="compositionally biased region" description="Low complexity" evidence="1">
    <location>
        <begin position="469"/>
        <end position="480"/>
    </location>
</feature>
<feature type="compositionally biased region" description="Basic residues" evidence="1">
    <location>
        <begin position="481"/>
        <end position="490"/>
    </location>
</feature>
<evidence type="ECO:0000313" key="3">
    <source>
        <dbReference type="Proteomes" id="UP001301958"/>
    </source>
</evidence>
<dbReference type="EMBL" id="MU865327">
    <property type="protein sequence ID" value="KAK4227750.1"/>
    <property type="molecule type" value="Genomic_DNA"/>
</dbReference>
<evidence type="ECO:0000313" key="2">
    <source>
        <dbReference type="EMBL" id="KAK4227750.1"/>
    </source>
</evidence>
<proteinExistence type="predicted"/>
<comment type="caution">
    <text evidence="2">The sequence shown here is derived from an EMBL/GenBank/DDBJ whole genome shotgun (WGS) entry which is preliminary data.</text>
</comment>
<sequence length="774" mass="86124">MMFPHTPLAIFITAIVLVASPLLPAFRRSPLWDYVAPANSITFAHALARTFWTNKEVPPETPYSYYGVNNFAPTDQINKAAEKILGPLVPYTRAQKLSVLVFRRQQAEDELAKAYKYYEILTNPYLRCEYHRLLGLPDWYGVPDVTICQSERAITQLQEVTRVFYKAQWGEERYVTILPISEAAKKIPNLEAILNEAKDKTMVGKEAVLVTIGELTGNFYEIGKTLLQLGDHGVEYVKDLPGYTLRKFGAGMYHVSQAPETAKEYGGAAWEYGKEFGGNVVSTLPTVARRTPGYFGLASGLVYHGLLSVLEAFNDDLDETLFMPPPEPANFFQVPPRSQLRRKSGHPATLETPEGHTITVSYKKTPSETSEAGAKDKATSEQPTAEEPVTTKTPKAKSKDAPAPAPAPADQIPKTFEPSRKESKQKQRMERDVYLGVVDRILADIQSLAILPSSLLSKKSYSPDEEVSSPDTETTTPPSSKKTKPKKQPKQPKQPTKKQKEAPPPNPKSESPAYHRGKWDAETFKFKAETSSSPRTYGDNPFIDLFYALGDYAEAWGNIFLATSYYSVHSIYNIPIQGYNYIHNLFFGNGDAIPLLELTQIPPIPPFPTFDFEKIVDIPSLKIKRLPRRIPKLSSILKNYLPSLPKIKIQKSPTVFTKLSSLLLKLLVAIFPSLRKHSKNNTTQKILKSGMNKQFLSLRNLPRMILDWITSFFKGVGGGTGRYWNWSGGGRSSTTTTTSAVLGTTGIFTVGTLSSTTTKSGTGLARRVPKLKVL</sequence>
<accession>A0AAN7H335</accession>
<feature type="compositionally biased region" description="Basic and acidic residues" evidence="1">
    <location>
        <begin position="417"/>
        <end position="429"/>
    </location>
</feature>
<dbReference type="AlphaFoldDB" id="A0AAN7H335"/>
<reference evidence="2" key="1">
    <citation type="journal article" date="2023" name="Mol. Phylogenet. Evol.">
        <title>Genome-scale phylogeny and comparative genomics of the fungal order Sordariales.</title>
        <authorList>
            <person name="Hensen N."/>
            <person name="Bonometti L."/>
            <person name="Westerberg I."/>
            <person name="Brannstrom I.O."/>
            <person name="Guillou S."/>
            <person name="Cros-Aarteil S."/>
            <person name="Calhoun S."/>
            <person name="Haridas S."/>
            <person name="Kuo A."/>
            <person name="Mondo S."/>
            <person name="Pangilinan J."/>
            <person name="Riley R."/>
            <person name="LaButti K."/>
            <person name="Andreopoulos B."/>
            <person name="Lipzen A."/>
            <person name="Chen C."/>
            <person name="Yan M."/>
            <person name="Daum C."/>
            <person name="Ng V."/>
            <person name="Clum A."/>
            <person name="Steindorff A."/>
            <person name="Ohm R.A."/>
            <person name="Martin F."/>
            <person name="Silar P."/>
            <person name="Natvig D.O."/>
            <person name="Lalanne C."/>
            <person name="Gautier V."/>
            <person name="Ament-Velasquez S.L."/>
            <person name="Kruys A."/>
            <person name="Hutchinson M.I."/>
            <person name="Powell A.J."/>
            <person name="Barry K."/>
            <person name="Miller A.N."/>
            <person name="Grigoriev I.V."/>
            <person name="Debuchy R."/>
            <person name="Gladieux P."/>
            <person name="Hiltunen Thoren M."/>
            <person name="Johannesson H."/>
        </authorList>
    </citation>
    <scope>NUCLEOTIDE SEQUENCE</scope>
    <source>
        <strain evidence="2">CBS 990.96</strain>
    </source>
</reference>
<protein>
    <submittedName>
        <fullName evidence="2">Uncharacterized protein</fullName>
    </submittedName>
</protein>
<organism evidence="2 3">
    <name type="scientific">Podospora fimiseda</name>
    <dbReference type="NCBI Taxonomy" id="252190"/>
    <lineage>
        <taxon>Eukaryota</taxon>
        <taxon>Fungi</taxon>
        <taxon>Dikarya</taxon>
        <taxon>Ascomycota</taxon>
        <taxon>Pezizomycotina</taxon>
        <taxon>Sordariomycetes</taxon>
        <taxon>Sordariomycetidae</taxon>
        <taxon>Sordariales</taxon>
        <taxon>Podosporaceae</taxon>
        <taxon>Podospora</taxon>
    </lineage>
</organism>
<dbReference type="Proteomes" id="UP001301958">
    <property type="component" value="Unassembled WGS sequence"/>
</dbReference>